<comment type="subcellular location">
    <subcellularLocation>
        <location evidence="1">Endoplasmic reticulum membrane</location>
        <topology evidence="1">Single-pass membrane protein</topology>
    </subcellularLocation>
</comment>
<evidence type="ECO:0000256" key="13">
    <source>
        <dbReference type="SAM" id="Phobius"/>
    </source>
</evidence>
<dbReference type="GO" id="GO:0004581">
    <property type="term" value="F:dolichyl-phosphate beta-glucosyltransferase activity"/>
    <property type="evidence" value="ECO:0007669"/>
    <property type="project" value="UniProtKB-EC"/>
</dbReference>
<comment type="catalytic activity">
    <reaction evidence="12">
        <text>a di-trans,poly-cis-dolichyl phosphate + UDP-alpha-D-glucose = a di-trans,poly-cis-dolichyl beta-D-glucosyl phosphate + UDP</text>
        <dbReference type="Rhea" id="RHEA:15401"/>
        <dbReference type="Rhea" id="RHEA-COMP:19498"/>
        <dbReference type="Rhea" id="RHEA-COMP:19502"/>
        <dbReference type="ChEBI" id="CHEBI:57525"/>
        <dbReference type="ChEBI" id="CHEBI:57683"/>
        <dbReference type="ChEBI" id="CHEBI:58223"/>
        <dbReference type="ChEBI" id="CHEBI:58885"/>
        <dbReference type="EC" id="2.4.1.117"/>
    </reaction>
    <physiologicalReaction direction="left-to-right" evidence="12">
        <dbReference type="Rhea" id="RHEA:15402"/>
    </physiologicalReaction>
</comment>
<evidence type="ECO:0000313" key="15">
    <source>
        <dbReference type="EMBL" id="TID15186.1"/>
    </source>
</evidence>
<dbReference type="STRING" id="86259.A0A4Z1P1A0"/>
<evidence type="ECO:0000256" key="5">
    <source>
        <dbReference type="ARBA" id="ARBA00022676"/>
    </source>
</evidence>
<name>A0A4Z1P1A0_9PEZI</name>
<reference evidence="15 16" key="1">
    <citation type="submission" date="2019-04" db="EMBL/GenBank/DDBJ databases">
        <title>High contiguity whole genome sequence and gene annotation resource for two Venturia nashicola isolates.</title>
        <authorList>
            <person name="Prokchorchik M."/>
            <person name="Won K."/>
            <person name="Lee Y."/>
            <person name="Choi E.D."/>
            <person name="Segonzac C."/>
            <person name="Sohn K.H."/>
        </authorList>
    </citation>
    <scope>NUCLEOTIDE SEQUENCE [LARGE SCALE GENOMIC DNA]</scope>
    <source>
        <strain evidence="15 16">PRI2</strain>
    </source>
</reference>
<feature type="transmembrane region" description="Helical" evidence="13">
    <location>
        <begin position="25"/>
        <end position="48"/>
    </location>
</feature>
<accession>A0A4Z1P1A0</accession>
<evidence type="ECO:0000256" key="2">
    <source>
        <dbReference type="ARBA" id="ARBA00004922"/>
    </source>
</evidence>
<keyword evidence="6 15" id="KW-0808">Transferase</keyword>
<dbReference type="EC" id="2.4.1.117" evidence="4"/>
<keyword evidence="16" id="KW-1185">Reference proteome</keyword>
<dbReference type="InterPro" id="IPR029044">
    <property type="entry name" value="Nucleotide-diphossugar_trans"/>
</dbReference>
<sequence length="420" mass="46603">MGFEESLSEQARKLQIIFDHTPTSILLLFVATGCAVIGVSLFFFLYLVAPSPRSSRKSERRYQTILPDGQTSEPRELPCWMDTWRAKKEMAKQKGLKTNDFIKPDDAEVFLSVVVPAYNEEARLSGMLEEAVDHLQKAYGDAQGPEVESKIPSVSATKKKEKGHVSAVSEESTPRGWEILIVSDGSTDSTVEMALKFARDHQLSQYPIAVPGPWSAENKNSTHIPHGAIRVITLEENRGKGGAVTHGMRHVRGKYAVFADADGASKFEDVEHLIRQCQECEDPDGRAVAIGSRAHLVGSEAVVKRSKLRNFLMHAFHLLIRLMTPPATSSIRDTQCGFKLFSRNSLPDIIPYMHCEGWIFDIEMLMLTESAGIPMAEVPVGWKEVMGSKLNVIWDSLGMAWGLAVLRGAWGVGIYSRNSF</sequence>
<evidence type="ECO:0000256" key="7">
    <source>
        <dbReference type="ARBA" id="ARBA00022692"/>
    </source>
</evidence>
<organism evidence="15 16">
    <name type="scientific">Venturia nashicola</name>
    <dbReference type="NCBI Taxonomy" id="86259"/>
    <lineage>
        <taxon>Eukaryota</taxon>
        <taxon>Fungi</taxon>
        <taxon>Dikarya</taxon>
        <taxon>Ascomycota</taxon>
        <taxon>Pezizomycotina</taxon>
        <taxon>Dothideomycetes</taxon>
        <taxon>Pleosporomycetidae</taxon>
        <taxon>Venturiales</taxon>
        <taxon>Venturiaceae</taxon>
        <taxon>Venturia</taxon>
    </lineage>
</organism>
<dbReference type="Gene3D" id="3.90.550.10">
    <property type="entry name" value="Spore Coat Polysaccharide Biosynthesis Protein SpsA, Chain A"/>
    <property type="match status" value="1"/>
</dbReference>
<proteinExistence type="inferred from homology"/>
<comment type="caution">
    <text evidence="15">The sequence shown here is derived from an EMBL/GenBank/DDBJ whole genome shotgun (WGS) entry which is preliminary data.</text>
</comment>
<comment type="similarity">
    <text evidence="3">Belongs to the glycosyltransferase 2 family.</text>
</comment>
<protein>
    <recommendedName>
        <fullName evidence="4">dolichyl-phosphate beta-glucosyltransferase</fullName>
        <ecNumber evidence="4">2.4.1.117</ecNumber>
    </recommendedName>
</protein>
<dbReference type="SUPFAM" id="SSF53448">
    <property type="entry name" value="Nucleotide-diphospho-sugar transferases"/>
    <property type="match status" value="1"/>
</dbReference>
<dbReference type="PANTHER" id="PTHR10859:SF91">
    <property type="entry name" value="DOLICHYL-PHOSPHATE BETA-GLUCOSYLTRANSFERASE"/>
    <property type="match status" value="1"/>
</dbReference>
<dbReference type="Pfam" id="PF00535">
    <property type="entry name" value="Glycos_transf_2"/>
    <property type="match status" value="1"/>
</dbReference>
<keyword evidence="7 13" id="KW-0812">Transmembrane</keyword>
<evidence type="ECO:0000256" key="4">
    <source>
        <dbReference type="ARBA" id="ARBA00012583"/>
    </source>
</evidence>
<evidence type="ECO:0000256" key="8">
    <source>
        <dbReference type="ARBA" id="ARBA00022824"/>
    </source>
</evidence>
<keyword evidence="5" id="KW-0328">Glycosyltransferase</keyword>
<feature type="domain" description="Glycosyltransferase 2-like" evidence="14">
    <location>
        <begin position="228"/>
        <end position="344"/>
    </location>
</feature>
<dbReference type="InterPro" id="IPR001173">
    <property type="entry name" value="Glyco_trans_2-like"/>
</dbReference>
<comment type="pathway">
    <text evidence="2">Protein modification; protein glycosylation.</text>
</comment>
<gene>
    <name evidence="15" type="ORF">E6O75_ATG08439</name>
</gene>
<evidence type="ECO:0000256" key="3">
    <source>
        <dbReference type="ARBA" id="ARBA00006739"/>
    </source>
</evidence>
<dbReference type="AlphaFoldDB" id="A0A4Z1P1A0"/>
<dbReference type="CDD" id="cd04188">
    <property type="entry name" value="DPG_synthase"/>
    <property type="match status" value="1"/>
</dbReference>
<evidence type="ECO:0000256" key="6">
    <source>
        <dbReference type="ARBA" id="ARBA00022679"/>
    </source>
</evidence>
<dbReference type="EMBL" id="SNSC02000021">
    <property type="protein sequence ID" value="TID15186.1"/>
    <property type="molecule type" value="Genomic_DNA"/>
</dbReference>
<evidence type="ECO:0000313" key="16">
    <source>
        <dbReference type="Proteomes" id="UP000298493"/>
    </source>
</evidence>
<keyword evidence="9" id="KW-0735">Signal-anchor</keyword>
<dbReference type="GO" id="GO:0005789">
    <property type="term" value="C:endoplasmic reticulum membrane"/>
    <property type="evidence" value="ECO:0007669"/>
    <property type="project" value="UniProtKB-SubCell"/>
</dbReference>
<keyword evidence="8" id="KW-0256">Endoplasmic reticulum</keyword>
<evidence type="ECO:0000256" key="11">
    <source>
        <dbReference type="ARBA" id="ARBA00023136"/>
    </source>
</evidence>
<keyword evidence="11 13" id="KW-0472">Membrane</keyword>
<evidence type="ECO:0000256" key="10">
    <source>
        <dbReference type="ARBA" id="ARBA00022989"/>
    </source>
</evidence>
<keyword evidence="10 13" id="KW-1133">Transmembrane helix</keyword>
<dbReference type="GO" id="GO:0006487">
    <property type="term" value="P:protein N-linked glycosylation"/>
    <property type="evidence" value="ECO:0007669"/>
    <property type="project" value="TreeGrafter"/>
</dbReference>
<dbReference type="PANTHER" id="PTHR10859">
    <property type="entry name" value="GLYCOSYL TRANSFERASE"/>
    <property type="match status" value="1"/>
</dbReference>
<evidence type="ECO:0000256" key="9">
    <source>
        <dbReference type="ARBA" id="ARBA00022968"/>
    </source>
</evidence>
<dbReference type="Proteomes" id="UP000298493">
    <property type="component" value="Unassembled WGS sequence"/>
</dbReference>
<dbReference type="InterPro" id="IPR035518">
    <property type="entry name" value="DPG_synthase"/>
</dbReference>
<evidence type="ECO:0000259" key="14">
    <source>
        <dbReference type="Pfam" id="PF00535"/>
    </source>
</evidence>
<evidence type="ECO:0000256" key="12">
    <source>
        <dbReference type="ARBA" id="ARBA00045097"/>
    </source>
</evidence>
<evidence type="ECO:0000256" key="1">
    <source>
        <dbReference type="ARBA" id="ARBA00004389"/>
    </source>
</evidence>